<dbReference type="InterPro" id="IPR018060">
    <property type="entry name" value="HTH_AraC"/>
</dbReference>
<dbReference type="AlphaFoldDB" id="A0A844C9F1"/>
<dbReference type="RefSeq" id="WP_153832822.1">
    <property type="nucleotide sequence ID" value="NZ_WJQT01000013.1"/>
</dbReference>
<evidence type="ECO:0000313" key="5">
    <source>
        <dbReference type="EMBL" id="MRJ47756.1"/>
    </source>
</evidence>
<accession>A0A844C9F1</accession>
<keyword evidence="3" id="KW-0804">Transcription</keyword>
<dbReference type="InterPro" id="IPR009057">
    <property type="entry name" value="Homeodomain-like_sf"/>
</dbReference>
<keyword evidence="1" id="KW-0805">Transcription regulation</keyword>
<dbReference type="PROSITE" id="PS01124">
    <property type="entry name" value="HTH_ARAC_FAMILY_2"/>
    <property type="match status" value="1"/>
</dbReference>
<comment type="caution">
    <text evidence="5">The sequence shown here is derived from an EMBL/GenBank/DDBJ whole genome shotgun (WGS) entry which is preliminary data.</text>
</comment>
<dbReference type="PANTHER" id="PTHR43280:SF2">
    <property type="entry name" value="HTH-TYPE TRANSCRIPTIONAL REGULATOR EXSA"/>
    <property type="match status" value="1"/>
</dbReference>
<dbReference type="PANTHER" id="PTHR43280">
    <property type="entry name" value="ARAC-FAMILY TRANSCRIPTIONAL REGULATOR"/>
    <property type="match status" value="1"/>
</dbReference>
<evidence type="ECO:0000313" key="6">
    <source>
        <dbReference type="Proteomes" id="UP000440066"/>
    </source>
</evidence>
<evidence type="ECO:0000259" key="4">
    <source>
        <dbReference type="PROSITE" id="PS01124"/>
    </source>
</evidence>
<evidence type="ECO:0000256" key="1">
    <source>
        <dbReference type="ARBA" id="ARBA00023015"/>
    </source>
</evidence>
<dbReference type="Gene3D" id="1.10.10.60">
    <property type="entry name" value="Homeodomain-like"/>
    <property type="match status" value="1"/>
</dbReference>
<dbReference type="SMART" id="SM00342">
    <property type="entry name" value="HTH_ARAC"/>
    <property type="match status" value="1"/>
</dbReference>
<evidence type="ECO:0000256" key="3">
    <source>
        <dbReference type="ARBA" id="ARBA00023163"/>
    </source>
</evidence>
<organism evidence="5 6">
    <name type="scientific">Fundicoccus ignavus</name>
    <dbReference type="NCBI Taxonomy" id="2664442"/>
    <lineage>
        <taxon>Bacteria</taxon>
        <taxon>Bacillati</taxon>
        <taxon>Bacillota</taxon>
        <taxon>Bacilli</taxon>
        <taxon>Lactobacillales</taxon>
        <taxon>Aerococcaceae</taxon>
        <taxon>Fundicoccus</taxon>
    </lineage>
</organism>
<dbReference type="GO" id="GO:0003700">
    <property type="term" value="F:DNA-binding transcription factor activity"/>
    <property type="evidence" value="ECO:0007669"/>
    <property type="project" value="InterPro"/>
</dbReference>
<name>A0A844C9F1_9LACT</name>
<protein>
    <submittedName>
        <fullName evidence="5">Helix-turn-helix domain-containing protein</fullName>
    </submittedName>
</protein>
<feature type="domain" description="HTH araC/xylS-type" evidence="4">
    <location>
        <begin position="1"/>
        <end position="69"/>
    </location>
</feature>
<dbReference type="EMBL" id="WJQT01000013">
    <property type="protein sequence ID" value="MRJ47756.1"/>
    <property type="molecule type" value="Genomic_DNA"/>
</dbReference>
<dbReference type="PRINTS" id="PR00032">
    <property type="entry name" value="HTHARAC"/>
</dbReference>
<sequence length="94" mass="10927">MAKQSVQSSINQPKSMIQELRMNQAGQLLRGSKMQIKEIANMVGYKDAFSFSKMFTQYHQLSPSEFRKLSEADYAVLLAIMDESLHKRSLKRYY</sequence>
<reference evidence="5 6" key="1">
    <citation type="submission" date="2019-11" db="EMBL/GenBank/DDBJ databases">
        <title>Characterisation of Fundicoccus ignavus gen. nov. sp. nov., a novel genus of the family Aerococcaceae from bulk tank milk.</title>
        <authorList>
            <person name="Siebert A."/>
            <person name="Huptas C."/>
            <person name="Wenning M."/>
            <person name="Scherer S."/>
            <person name="Doll E.V."/>
        </authorList>
    </citation>
    <scope>NUCLEOTIDE SEQUENCE [LARGE SCALE GENOMIC DNA]</scope>
    <source>
        <strain evidence="5 6">DSM 109652</strain>
    </source>
</reference>
<dbReference type="Proteomes" id="UP000440066">
    <property type="component" value="Unassembled WGS sequence"/>
</dbReference>
<dbReference type="Pfam" id="PF12833">
    <property type="entry name" value="HTH_18"/>
    <property type="match status" value="1"/>
</dbReference>
<keyword evidence="2" id="KW-0238">DNA-binding</keyword>
<dbReference type="InterPro" id="IPR020449">
    <property type="entry name" value="Tscrpt_reg_AraC-type_HTH"/>
</dbReference>
<evidence type="ECO:0000256" key="2">
    <source>
        <dbReference type="ARBA" id="ARBA00023125"/>
    </source>
</evidence>
<proteinExistence type="predicted"/>
<gene>
    <name evidence="5" type="ORF">GF867_09290</name>
</gene>
<dbReference type="SUPFAM" id="SSF46689">
    <property type="entry name" value="Homeodomain-like"/>
    <property type="match status" value="1"/>
</dbReference>
<dbReference type="GO" id="GO:0043565">
    <property type="term" value="F:sequence-specific DNA binding"/>
    <property type="evidence" value="ECO:0007669"/>
    <property type="project" value="InterPro"/>
</dbReference>